<comment type="caution">
    <text evidence="8">Lacks conserved residue(s) required for the propagation of feature annotation.</text>
</comment>
<dbReference type="PROSITE" id="PS51017">
    <property type="entry name" value="CCT"/>
    <property type="match status" value="1"/>
</dbReference>
<feature type="compositionally biased region" description="Basic and acidic residues" evidence="10">
    <location>
        <begin position="1"/>
        <end position="23"/>
    </location>
</feature>
<sequence>MNVNSDGEKGLRELNHRHYDGNKRTTNGVVADEQVMLEEDDPKVNEIARNVVDSRIRAVQAPAMRQMAQPQPQNAMCYWQRFLHLTTVTVLLVENDDSTRHVVTALLRNCCYDVIEAANVLQAWKILEDLTNHIDLILAEVGMPSLSGLVLLSKIMSHKTRKNVPVIMMSSQDSMNLVFKCLSKGAVDFLVKPIRKNELKNLWRHVWRRCHSSSGSGSESGTQTQKSVRSKSVEKSDNNSGSNDEDNNGGDGLNVGDGSDDGSGTQNSWTKQAVEVDSSRLVSSSDKVAECPDSTCAQVVHSNAEVSGNKGVPVATARGCQGRDEQLDNVAMGKDLRVDMPRNLDLQLECPVEVPIRTVGTKHINLLEISPSKFNEKIDKRQLDLNSEAPSSKQKSEAANQTGITSLTSDLKKEIAEYEASNRLSKISDGNDKTVNDSKELPSIELGLKRLRGVKDAGTVVRDERNVLRRSDSSAFSRYNTAANANKVPVVNTGSSSALDNNLKLTRKGSVCDNHSRLVNDLPNQSSNVGSNNIDMGKLAVSSTLFQPMTNDLLSGAHKVVLDKGDDVATTAGPAQPRGTHQELQTQHPPNHYDQHCHLTHGMQQQQQPPEHDLSLKKLAADAPYCGSSNMLGGLVEGNAGNYSTSGSNHGSNGPNASSNAVNTFGENMESNNGIAGKSGSGDASGSGSGSGSGSSSSSSKADQTKSAHREAALTKFRQKRKERCFQKKVRYQSRKRLAEQRPRIKGQFVRQTPNKNDPASESN</sequence>
<feature type="domain" description="Response regulatory" evidence="11">
    <location>
        <begin position="89"/>
        <end position="207"/>
    </location>
</feature>
<dbReference type="Pfam" id="PF06203">
    <property type="entry name" value="CCT"/>
    <property type="match status" value="1"/>
</dbReference>
<comment type="caution">
    <text evidence="13">The sequence shown here is derived from an EMBL/GenBank/DDBJ whole genome shotgun (WGS) entry which is preliminary data.</text>
</comment>
<evidence type="ECO:0000259" key="12">
    <source>
        <dbReference type="PROSITE" id="PS51017"/>
    </source>
</evidence>
<feature type="region of interest" description="Disordered" evidence="10">
    <location>
        <begin position="645"/>
        <end position="764"/>
    </location>
</feature>
<dbReference type="PANTHER" id="PTHR43874:SF125">
    <property type="entry name" value="TWO-COMPONENT RESPONSE REGULATOR-LIKE APRR7"/>
    <property type="match status" value="1"/>
</dbReference>
<keyword evidence="5" id="KW-0090">Biological rhythms</keyword>
<feature type="region of interest" description="Disordered" evidence="10">
    <location>
        <begin position="568"/>
        <end position="596"/>
    </location>
</feature>
<evidence type="ECO:0000256" key="6">
    <source>
        <dbReference type="ARBA" id="ARBA00023163"/>
    </source>
</evidence>
<reference evidence="13" key="1">
    <citation type="submission" date="2019-09" db="EMBL/GenBank/DDBJ databases">
        <title>Draft genome information of white flower Hibiscus syriacus.</title>
        <authorList>
            <person name="Kim Y.-M."/>
        </authorList>
    </citation>
    <scope>NUCLEOTIDE SEQUENCE [LARGE SCALE GENOMIC DNA]</scope>
    <source>
        <strain evidence="13">YM2019G1</strain>
    </source>
</reference>
<comment type="subcellular location">
    <subcellularLocation>
        <location evidence="1 9">Nucleus</location>
    </subcellularLocation>
</comment>
<gene>
    <name evidence="13" type="ORF">F3Y22_tig00110053pilonHSYRG00036</name>
</gene>
<feature type="compositionally biased region" description="Low complexity" evidence="10">
    <location>
        <begin position="256"/>
        <end position="268"/>
    </location>
</feature>
<evidence type="ECO:0000256" key="4">
    <source>
        <dbReference type="ARBA" id="ARBA00023015"/>
    </source>
</evidence>
<dbReference type="GO" id="GO:0005634">
    <property type="term" value="C:nucleus"/>
    <property type="evidence" value="ECO:0007669"/>
    <property type="project" value="UniProtKB-SubCell"/>
</dbReference>
<dbReference type="GO" id="GO:0009736">
    <property type="term" value="P:cytokinin-activated signaling pathway"/>
    <property type="evidence" value="ECO:0007669"/>
    <property type="project" value="InterPro"/>
</dbReference>
<evidence type="ECO:0000256" key="1">
    <source>
        <dbReference type="ARBA" id="ARBA00004123"/>
    </source>
</evidence>
<dbReference type="GO" id="GO:0010017">
    <property type="term" value="P:red or far-red light signaling pathway"/>
    <property type="evidence" value="ECO:0007669"/>
    <property type="project" value="UniProtKB-ARBA"/>
</dbReference>
<evidence type="ECO:0000256" key="10">
    <source>
        <dbReference type="SAM" id="MobiDB-lite"/>
    </source>
</evidence>
<comment type="similarity">
    <text evidence="2">Belongs to the ARR-like family.</text>
</comment>
<dbReference type="CDD" id="cd17582">
    <property type="entry name" value="psREC_PRR"/>
    <property type="match status" value="1"/>
</dbReference>
<feature type="compositionally biased region" description="Polar residues" evidence="10">
    <location>
        <begin position="750"/>
        <end position="764"/>
    </location>
</feature>
<dbReference type="InterPro" id="IPR010402">
    <property type="entry name" value="CCT_domain"/>
</dbReference>
<feature type="domain" description="CCT" evidence="12">
    <location>
        <begin position="710"/>
        <end position="752"/>
    </location>
</feature>
<dbReference type="SMART" id="SM00448">
    <property type="entry name" value="REC"/>
    <property type="match status" value="1"/>
</dbReference>
<evidence type="ECO:0000256" key="5">
    <source>
        <dbReference type="ARBA" id="ARBA00023108"/>
    </source>
</evidence>
<dbReference type="AlphaFoldDB" id="A0A6A3BML1"/>
<dbReference type="Pfam" id="PF00072">
    <property type="entry name" value="Response_reg"/>
    <property type="match status" value="1"/>
</dbReference>
<feature type="region of interest" description="Disordered" evidence="10">
    <location>
        <begin position="1"/>
        <end position="24"/>
    </location>
</feature>
<evidence type="ECO:0000256" key="3">
    <source>
        <dbReference type="ARBA" id="ARBA00023012"/>
    </source>
</evidence>
<dbReference type="InterPro" id="IPR011006">
    <property type="entry name" value="CheY-like_superfamily"/>
</dbReference>
<dbReference type="Gene3D" id="3.40.50.2300">
    <property type="match status" value="1"/>
</dbReference>
<dbReference type="GO" id="GO:0045892">
    <property type="term" value="P:negative regulation of DNA-templated transcription"/>
    <property type="evidence" value="ECO:0007669"/>
    <property type="project" value="UniProtKB-ARBA"/>
</dbReference>
<proteinExistence type="inferred from homology"/>
<feature type="compositionally biased region" description="Polar residues" evidence="10">
    <location>
        <begin position="645"/>
        <end position="674"/>
    </location>
</feature>
<dbReference type="PROSITE" id="PS50110">
    <property type="entry name" value="RESPONSE_REGULATORY"/>
    <property type="match status" value="1"/>
</dbReference>
<dbReference type="PANTHER" id="PTHR43874">
    <property type="entry name" value="TWO-COMPONENT RESPONSE REGULATOR"/>
    <property type="match status" value="1"/>
</dbReference>
<feature type="region of interest" description="Disordered" evidence="10">
    <location>
        <begin position="211"/>
        <end position="282"/>
    </location>
</feature>
<evidence type="ECO:0000259" key="11">
    <source>
        <dbReference type="PROSITE" id="PS50110"/>
    </source>
</evidence>
<feature type="region of interest" description="Disordered" evidence="10">
    <location>
        <begin position="386"/>
        <end position="405"/>
    </location>
</feature>
<dbReference type="Proteomes" id="UP000436088">
    <property type="component" value="Unassembled WGS sequence"/>
</dbReference>
<dbReference type="OrthoDB" id="60033at2759"/>
<feature type="compositionally biased region" description="Low complexity" evidence="10">
    <location>
        <begin position="212"/>
        <end position="221"/>
    </location>
</feature>
<dbReference type="EMBL" id="VEPZ02000826">
    <property type="protein sequence ID" value="KAE8717287.1"/>
    <property type="molecule type" value="Genomic_DNA"/>
</dbReference>
<evidence type="ECO:0000313" key="13">
    <source>
        <dbReference type="EMBL" id="KAE8717287.1"/>
    </source>
</evidence>
<dbReference type="InterPro" id="IPR001789">
    <property type="entry name" value="Sig_transdc_resp-reg_receiver"/>
</dbReference>
<dbReference type="FunFam" id="3.40.50.2300:FF:000214">
    <property type="entry name" value="Two-component response regulator-like PRR37"/>
    <property type="match status" value="1"/>
</dbReference>
<keyword evidence="7 9" id="KW-0539">Nucleus</keyword>
<dbReference type="InterPro" id="IPR045279">
    <property type="entry name" value="ARR-like"/>
</dbReference>
<dbReference type="GO" id="GO:0000160">
    <property type="term" value="P:phosphorelay signal transduction system"/>
    <property type="evidence" value="ECO:0007669"/>
    <property type="project" value="UniProtKB-KW"/>
</dbReference>
<evidence type="ECO:0000256" key="7">
    <source>
        <dbReference type="ARBA" id="ARBA00023242"/>
    </source>
</evidence>
<protein>
    <submittedName>
        <fullName evidence="13">Two-component response regulator-like APRR7</fullName>
    </submittedName>
</protein>
<evidence type="ECO:0000256" key="2">
    <source>
        <dbReference type="ARBA" id="ARBA00010330"/>
    </source>
</evidence>
<evidence type="ECO:0000313" key="14">
    <source>
        <dbReference type="Proteomes" id="UP000436088"/>
    </source>
</evidence>
<name>A0A6A3BML1_HIBSY</name>
<accession>A0A6A3BML1</accession>
<feature type="compositionally biased region" description="Basic residues" evidence="10">
    <location>
        <begin position="717"/>
        <end position="736"/>
    </location>
</feature>
<dbReference type="GO" id="GO:0007623">
    <property type="term" value="P:circadian rhythm"/>
    <property type="evidence" value="ECO:0007669"/>
    <property type="project" value="UniProtKB-ARBA"/>
</dbReference>
<keyword evidence="4" id="KW-0805">Transcription regulation</keyword>
<organism evidence="13 14">
    <name type="scientific">Hibiscus syriacus</name>
    <name type="common">Rose of Sharon</name>
    <dbReference type="NCBI Taxonomy" id="106335"/>
    <lineage>
        <taxon>Eukaryota</taxon>
        <taxon>Viridiplantae</taxon>
        <taxon>Streptophyta</taxon>
        <taxon>Embryophyta</taxon>
        <taxon>Tracheophyta</taxon>
        <taxon>Spermatophyta</taxon>
        <taxon>Magnoliopsida</taxon>
        <taxon>eudicotyledons</taxon>
        <taxon>Gunneridae</taxon>
        <taxon>Pentapetalae</taxon>
        <taxon>rosids</taxon>
        <taxon>malvids</taxon>
        <taxon>Malvales</taxon>
        <taxon>Malvaceae</taxon>
        <taxon>Malvoideae</taxon>
        <taxon>Hibiscus</taxon>
    </lineage>
</organism>
<feature type="compositionally biased region" description="Basic and acidic residues" evidence="10">
    <location>
        <begin position="703"/>
        <end position="713"/>
    </location>
</feature>
<feature type="compositionally biased region" description="Gly residues" evidence="10">
    <location>
        <begin position="677"/>
        <end position="693"/>
    </location>
</feature>
<keyword evidence="3" id="KW-0902">Two-component regulatory system</keyword>
<evidence type="ECO:0000256" key="8">
    <source>
        <dbReference type="PROSITE-ProRule" id="PRU00169"/>
    </source>
</evidence>
<keyword evidence="6" id="KW-0804">Transcription</keyword>
<dbReference type="SUPFAM" id="SSF52172">
    <property type="entry name" value="CheY-like"/>
    <property type="match status" value="1"/>
</dbReference>
<keyword evidence="14" id="KW-1185">Reference proteome</keyword>
<evidence type="ECO:0000256" key="9">
    <source>
        <dbReference type="PROSITE-ProRule" id="PRU00357"/>
    </source>
</evidence>